<dbReference type="GO" id="GO:0005762">
    <property type="term" value="C:mitochondrial large ribosomal subunit"/>
    <property type="evidence" value="ECO:0007669"/>
    <property type="project" value="TreeGrafter"/>
</dbReference>
<evidence type="ECO:0000313" key="5">
    <source>
        <dbReference type="Proteomes" id="UP000275078"/>
    </source>
</evidence>
<evidence type="ECO:0008006" key="6">
    <source>
        <dbReference type="Google" id="ProtNLM"/>
    </source>
</evidence>
<dbReference type="GO" id="GO:0006412">
    <property type="term" value="P:translation"/>
    <property type="evidence" value="ECO:0007669"/>
    <property type="project" value="InterPro"/>
</dbReference>
<protein>
    <recommendedName>
        <fullName evidence="6">Ribosomal protein L19</fullName>
    </recommendedName>
</protein>
<gene>
    <name evidence="4" type="ORF">BJ508DRAFT_302100</name>
</gene>
<dbReference type="InterPro" id="IPR038657">
    <property type="entry name" value="Ribosomal_bL19_sf"/>
</dbReference>
<evidence type="ECO:0000256" key="2">
    <source>
        <dbReference type="ARBA" id="ARBA00022980"/>
    </source>
</evidence>
<dbReference type="OrthoDB" id="432645at2759"/>
<dbReference type="AlphaFoldDB" id="A0A3N4IJ69"/>
<dbReference type="GO" id="GO:0003735">
    <property type="term" value="F:structural constituent of ribosome"/>
    <property type="evidence" value="ECO:0007669"/>
    <property type="project" value="InterPro"/>
</dbReference>
<sequence length="136" mass="16068">MDLVTKEEINRLDPTGWKQKLFARDNKDSVKPGDIVQVRQKDSEPFAGVIINIRRRGVDTAFLLRNTVTRIGVEMWFKLYNPIVESVELVQRKQPKRARRAKLYYMRKPKHDVGNVQSIVNQYTRERSRLRGREQS</sequence>
<comment type="similarity">
    <text evidence="1">Belongs to the bacterial ribosomal protein bL19 family.</text>
</comment>
<dbReference type="InterPro" id="IPR001857">
    <property type="entry name" value="Ribosomal_bL19"/>
</dbReference>
<proteinExistence type="inferred from homology"/>
<accession>A0A3N4IJ69</accession>
<dbReference type="SUPFAM" id="SSF50104">
    <property type="entry name" value="Translation proteins SH3-like domain"/>
    <property type="match status" value="1"/>
</dbReference>
<dbReference type="Pfam" id="PF01245">
    <property type="entry name" value="Ribosomal_L19"/>
    <property type="match status" value="1"/>
</dbReference>
<keyword evidence="5" id="KW-1185">Reference proteome</keyword>
<dbReference type="Gene3D" id="2.30.30.790">
    <property type="match status" value="1"/>
</dbReference>
<dbReference type="STRING" id="1160509.A0A3N4IJ69"/>
<dbReference type="InterPro" id="IPR008991">
    <property type="entry name" value="Translation_prot_SH3-like_sf"/>
</dbReference>
<evidence type="ECO:0000313" key="4">
    <source>
        <dbReference type="EMBL" id="RPA86193.1"/>
    </source>
</evidence>
<dbReference type="EMBL" id="ML119650">
    <property type="protein sequence ID" value="RPA86193.1"/>
    <property type="molecule type" value="Genomic_DNA"/>
</dbReference>
<dbReference type="Proteomes" id="UP000275078">
    <property type="component" value="Unassembled WGS sequence"/>
</dbReference>
<keyword evidence="3" id="KW-0687">Ribonucleoprotein</keyword>
<dbReference type="PANTHER" id="PTHR15680">
    <property type="entry name" value="RIBOSOMAL PROTEIN L19"/>
    <property type="match status" value="1"/>
</dbReference>
<reference evidence="4 5" key="1">
    <citation type="journal article" date="2018" name="Nat. Ecol. Evol.">
        <title>Pezizomycetes genomes reveal the molecular basis of ectomycorrhizal truffle lifestyle.</title>
        <authorList>
            <person name="Murat C."/>
            <person name="Payen T."/>
            <person name="Noel B."/>
            <person name="Kuo A."/>
            <person name="Morin E."/>
            <person name="Chen J."/>
            <person name="Kohler A."/>
            <person name="Krizsan K."/>
            <person name="Balestrini R."/>
            <person name="Da Silva C."/>
            <person name="Montanini B."/>
            <person name="Hainaut M."/>
            <person name="Levati E."/>
            <person name="Barry K.W."/>
            <person name="Belfiori B."/>
            <person name="Cichocki N."/>
            <person name="Clum A."/>
            <person name="Dockter R.B."/>
            <person name="Fauchery L."/>
            <person name="Guy J."/>
            <person name="Iotti M."/>
            <person name="Le Tacon F."/>
            <person name="Lindquist E.A."/>
            <person name="Lipzen A."/>
            <person name="Malagnac F."/>
            <person name="Mello A."/>
            <person name="Molinier V."/>
            <person name="Miyauchi S."/>
            <person name="Poulain J."/>
            <person name="Riccioni C."/>
            <person name="Rubini A."/>
            <person name="Sitrit Y."/>
            <person name="Splivallo R."/>
            <person name="Traeger S."/>
            <person name="Wang M."/>
            <person name="Zifcakova L."/>
            <person name="Wipf D."/>
            <person name="Zambonelli A."/>
            <person name="Paolocci F."/>
            <person name="Nowrousian M."/>
            <person name="Ottonello S."/>
            <person name="Baldrian P."/>
            <person name="Spatafora J.W."/>
            <person name="Henrissat B."/>
            <person name="Nagy L.G."/>
            <person name="Aury J.M."/>
            <person name="Wincker P."/>
            <person name="Grigoriev I.V."/>
            <person name="Bonfante P."/>
            <person name="Martin F.M."/>
        </authorList>
    </citation>
    <scope>NUCLEOTIDE SEQUENCE [LARGE SCALE GENOMIC DNA]</scope>
    <source>
        <strain evidence="4 5">RN42</strain>
    </source>
</reference>
<dbReference type="PRINTS" id="PR00061">
    <property type="entry name" value="RIBOSOMALL19"/>
</dbReference>
<dbReference type="PANTHER" id="PTHR15680:SF9">
    <property type="entry name" value="LARGE RIBOSOMAL SUBUNIT PROTEIN BL19M"/>
    <property type="match status" value="1"/>
</dbReference>
<evidence type="ECO:0000256" key="1">
    <source>
        <dbReference type="ARBA" id="ARBA00005781"/>
    </source>
</evidence>
<keyword evidence="2" id="KW-0689">Ribosomal protein</keyword>
<organism evidence="4 5">
    <name type="scientific">Ascobolus immersus RN42</name>
    <dbReference type="NCBI Taxonomy" id="1160509"/>
    <lineage>
        <taxon>Eukaryota</taxon>
        <taxon>Fungi</taxon>
        <taxon>Dikarya</taxon>
        <taxon>Ascomycota</taxon>
        <taxon>Pezizomycotina</taxon>
        <taxon>Pezizomycetes</taxon>
        <taxon>Pezizales</taxon>
        <taxon>Ascobolaceae</taxon>
        <taxon>Ascobolus</taxon>
    </lineage>
</organism>
<name>A0A3N4IJ69_ASCIM</name>
<evidence type="ECO:0000256" key="3">
    <source>
        <dbReference type="ARBA" id="ARBA00023274"/>
    </source>
</evidence>